<proteinExistence type="predicted"/>
<sequence>MNKTLTFKNVEIKVRKGGLDSGLVRLKLDENLSSIRQELEKVTLMNDTLLFSDGTSGIQERDERKFLLSQIIKTIEDDKILYLVKNPSLDYDLKILKDKFQLEYGRKINSDGEIDIAKGKAFILDVRDFKVRKEEGMGIEKSEVTQSEYNKQITESTINDDINAKFGLSYGKSKNTMTGSEKKLILQNMYINKISLKIERNYFKPTEEFIDEVENAIKIKDHEEKLKKFKDIAEKFGQFISSEVLIGGKAYFLEEEKSVKFSEEKNKIGSTTVEDMSSKNKLIKLIGGERDNLDNFNERAWVKSLDDFVNWGCIEYKNLVSIFQLLPYELYKRIFRKNNSEGLKGLAKRILYSDQIAYIYSPNSLNKRKTFELTNIPTYMLENDAECNIFATVIDTDDSKNDFFSCQILLLPNRRPQLMIHCIQKYTRNTKYNLKVGLVVVGYDINFNFINSDSVIRFEVIENKIEASKSMYYKKLFYDSFIEEPICLGIPVLREPNPSLVIGHHFFNYQGSNGIGIGSYIFSYSLEKNHYVELPEFTFSTLIISNYPDCNEYKIIPFNCKNSILDKLFPFNFKNSCLLPNYINPHSSQSVIPKYISLHSSEDNCAPIFLKQKKNEIKIKYIRTEVCEDNYCICKKTIEVNDLKLHFFKKKN</sequence>
<accession>A0A2N1NMN0</accession>
<evidence type="ECO:0000313" key="3">
    <source>
        <dbReference type="Proteomes" id="UP000233469"/>
    </source>
</evidence>
<dbReference type="Pfam" id="PF24209">
    <property type="entry name" value="DUF7431"/>
    <property type="match status" value="1"/>
</dbReference>
<name>A0A2N1NMN0_9GLOM</name>
<reference evidence="2 3" key="1">
    <citation type="submission" date="2016-04" db="EMBL/GenBank/DDBJ databases">
        <title>Genome analyses suggest a sexual origin of heterokaryosis in a supposedly ancient asexual fungus.</title>
        <authorList>
            <person name="Ropars J."/>
            <person name="Sedzielewska K."/>
            <person name="Noel J."/>
            <person name="Charron P."/>
            <person name="Farinelli L."/>
            <person name="Marton T."/>
            <person name="Kruger M."/>
            <person name="Pelin A."/>
            <person name="Brachmann A."/>
            <person name="Corradi N."/>
        </authorList>
    </citation>
    <scope>NUCLEOTIDE SEQUENCE [LARGE SCALE GENOMIC DNA]</scope>
    <source>
        <strain evidence="2 3">C2</strain>
    </source>
</reference>
<evidence type="ECO:0000259" key="1">
    <source>
        <dbReference type="Pfam" id="PF24209"/>
    </source>
</evidence>
<dbReference type="VEuPathDB" id="FungiDB:RhiirFUN_010902"/>
<organism evidence="2 3">
    <name type="scientific">Rhizophagus irregularis</name>
    <dbReference type="NCBI Taxonomy" id="588596"/>
    <lineage>
        <taxon>Eukaryota</taxon>
        <taxon>Fungi</taxon>
        <taxon>Fungi incertae sedis</taxon>
        <taxon>Mucoromycota</taxon>
        <taxon>Glomeromycotina</taxon>
        <taxon>Glomeromycetes</taxon>
        <taxon>Glomerales</taxon>
        <taxon>Glomeraceae</taxon>
        <taxon>Rhizophagus</taxon>
    </lineage>
</organism>
<dbReference type="AlphaFoldDB" id="A0A2N1NMN0"/>
<dbReference type="VEuPathDB" id="FungiDB:RhiirA1_425246"/>
<dbReference type="VEuPathDB" id="FungiDB:FUN_015113"/>
<reference evidence="2 3" key="2">
    <citation type="submission" date="2017-10" db="EMBL/GenBank/DDBJ databases">
        <title>Extensive intraspecific genome diversity in a model arbuscular mycorrhizal fungus.</title>
        <authorList>
            <person name="Chen E.C.H."/>
            <person name="Morin E."/>
            <person name="Baudet D."/>
            <person name="Noel J."/>
            <person name="Ndikumana S."/>
            <person name="Charron P."/>
            <person name="St-Onge C."/>
            <person name="Giorgi J."/>
            <person name="Grigoriev I.V."/>
            <person name="Roux C."/>
            <person name="Martin F.M."/>
            <person name="Corradi N."/>
        </authorList>
    </citation>
    <scope>NUCLEOTIDE SEQUENCE [LARGE SCALE GENOMIC DNA]</scope>
    <source>
        <strain evidence="2 3">C2</strain>
    </source>
</reference>
<feature type="domain" description="DUF7431" evidence="1">
    <location>
        <begin position="350"/>
        <end position="630"/>
    </location>
</feature>
<protein>
    <recommendedName>
        <fullName evidence="1">DUF7431 domain-containing protein</fullName>
    </recommendedName>
</protein>
<dbReference type="EMBL" id="LLXL01000263">
    <property type="protein sequence ID" value="PKK75146.1"/>
    <property type="molecule type" value="Genomic_DNA"/>
</dbReference>
<dbReference type="OrthoDB" id="2310691at2759"/>
<evidence type="ECO:0000313" key="2">
    <source>
        <dbReference type="EMBL" id="PKK75146.1"/>
    </source>
</evidence>
<comment type="caution">
    <text evidence="2">The sequence shown here is derived from an EMBL/GenBank/DDBJ whole genome shotgun (WGS) entry which is preliminary data.</text>
</comment>
<gene>
    <name evidence="2" type="ORF">RhiirC2_863414</name>
</gene>
<dbReference type="Proteomes" id="UP000233469">
    <property type="component" value="Unassembled WGS sequence"/>
</dbReference>
<dbReference type="InterPro" id="IPR055854">
    <property type="entry name" value="DUF7431"/>
</dbReference>